<dbReference type="RefSeq" id="WP_151642255.1">
    <property type="nucleotide sequence ID" value="NZ_CP044543.1"/>
</dbReference>
<dbReference type="KEGG" id="bbet:F8237_02560"/>
<dbReference type="AlphaFoldDB" id="A0A5P6NZT7"/>
<reference evidence="3" key="1">
    <citation type="submission" date="2019-10" db="EMBL/GenBank/DDBJ databases">
        <title>Complete Genome Sequence of Bradyrhizobium betae type strain PL7HG1T.</title>
        <authorList>
            <person name="Bromfield E.S.P."/>
            <person name="Cloutier S."/>
        </authorList>
    </citation>
    <scope>NUCLEOTIDE SEQUENCE [LARGE SCALE GENOMIC DNA]</scope>
    <source>
        <strain evidence="3">PL7HG1</strain>
    </source>
</reference>
<accession>A0A5P6NZT7</accession>
<proteinExistence type="predicted"/>
<organism evidence="2 3">
    <name type="scientific">Bradyrhizobium betae</name>
    <dbReference type="NCBI Taxonomy" id="244734"/>
    <lineage>
        <taxon>Bacteria</taxon>
        <taxon>Pseudomonadati</taxon>
        <taxon>Pseudomonadota</taxon>
        <taxon>Alphaproteobacteria</taxon>
        <taxon>Hyphomicrobiales</taxon>
        <taxon>Nitrobacteraceae</taxon>
        <taxon>Bradyrhizobium</taxon>
    </lineage>
</organism>
<evidence type="ECO:0000313" key="2">
    <source>
        <dbReference type="EMBL" id="QFI71348.1"/>
    </source>
</evidence>
<name>A0A5P6NZT7_9BRAD</name>
<sequence length="88" mass="10094">MPDPNCSERVVNVADINPQYRHAILFRLVEHLAPDTSLQIVVDHDPRRLRLQLEACHGSRCGWSYLEAGPDVWRVRLRLLDRGTEGHG</sequence>
<protein>
    <submittedName>
        <fullName evidence="2">DUF2249 domain-containing protein</fullName>
    </submittedName>
</protein>
<evidence type="ECO:0000259" key="1">
    <source>
        <dbReference type="Pfam" id="PF10006"/>
    </source>
</evidence>
<dbReference type="EMBL" id="CP044543">
    <property type="protein sequence ID" value="QFI71348.1"/>
    <property type="molecule type" value="Genomic_DNA"/>
</dbReference>
<evidence type="ECO:0000313" key="3">
    <source>
        <dbReference type="Proteomes" id="UP000325641"/>
    </source>
</evidence>
<dbReference type="Pfam" id="PF10006">
    <property type="entry name" value="DUF2249"/>
    <property type="match status" value="1"/>
</dbReference>
<gene>
    <name evidence="2" type="ORF">F8237_02560</name>
</gene>
<dbReference type="OrthoDB" id="8451629at2"/>
<feature type="domain" description="DUF2249" evidence="1">
    <location>
        <begin position="11"/>
        <end position="77"/>
    </location>
</feature>
<dbReference type="InterPro" id="IPR018720">
    <property type="entry name" value="DUF2249"/>
</dbReference>
<dbReference type="Proteomes" id="UP000325641">
    <property type="component" value="Chromosome"/>
</dbReference>